<dbReference type="SUPFAM" id="SSF52058">
    <property type="entry name" value="L domain-like"/>
    <property type="match status" value="1"/>
</dbReference>
<dbReference type="PANTHER" id="PTHR24369:SF210">
    <property type="entry name" value="CHAOPTIN-RELATED"/>
    <property type="match status" value="1"/>
</dbReference>
<dbReference type="Proteomes" id="UP001208570">
    <property type="component" value="Unassembled WGS sequence"/>
</dbReference>
<keyword evidence="10" id="KW-1185">Reference proteome</keyword>
<evidence type="ECO:0000256" key="2">
    <source>
        <dbReference type="ARBA" id="ARBA00022729"/>
    </source>
</evidence>
<keyword evidence="6" id="KW-0812">Transmembrane</keyword>
<feature type="coiled-coil region" evidence="5">
    <location>
        <begin position="528"/>
        <end position="559"/>
    </location>
</feature>
<feature type="chain" id="PRO_5041926080" description="Ig-like domain-containing protein" evidence="7">
    <location>
        <begin position="22"/>
        <end position="644"/>
    </location>
</feature>
<name>A0AAD9K0C2_9ANNE</name>
<dbReference type="SUPFAM" id="SSF58113">
    <property type="entry name" value="Apolipoprotein A-I"/>
    <property type="match status" value="1"/>
</dbReference>
<sequence length="644" mass="72985">MTLVYFPLILVVLGRVGMATGCPSHERCICNVHDMSMACEKLESITWTELVRQIPGYVETVRIIGSTFDAELSNRVNFVRPKPNVDIPLKVNVHSLDIVGSSLANLDETAFQMMPNLKEVHLVDAGLNTQVLSYLSFLKLVEVVNLSHNKLEEFPYGLLQSWPLTRELNLSHNRITNFDFHVSSKSSSVKLLDLSYNHISFLHPDSFENGTSLLELNLQSNHLKYLHPMIAEDLGQSVVIHLGNNPWACHCGLEWLVKVLSSQKQSNVAFADPNLIRCASPPDLQSRSLVNISVNQLRCEQPDFVSYPTHQTLRFMESKLLECNVSGYPTPSVYWLTPHGPIVHPDHKYWVPSHVASSPDYVHFSGRPSYFHAAIEAQSNGSLLFEDFRYYFDGQYTCIAINPAGSVDYSLNVTIFVSLPNTITMSLMWGFSSSGCFFLICMIIGGILHCRRRRDGFDLSQYYPELTITFPDDYYDSYCDQSDESYYCDQSPLQSYKPSPYRSPKKCVTPAEGMDLDRGWPQTGANIRETLESVRARLRQNMEKQVDKMKSQAQHVKQTSHRYMKNMKSSTGRTMKTLRHTSSQYVHKMREGMVLGVEQVKNHVQSMKELCGTGHMSHTISTISVSTDIDSNQKKAVVKSITYV</sequence>
<dbReference type="AlphaFoldDB" id="A0AAD9K0C2"/>
<evidence type="ECO:0000256" key="3">
    <source>
        <dbReference type="ARBA" id="ARBA00022737"/>
    </source>
</evidence>
<keyword evidence="4" id="KW-1015">Disulfide bond</keyword>
<dbReference type="SMART" id="SM00369">
    <property type="entry name" value="LRR_TYP"/>
    <property type="match status" value="3"/>
</dbReference>
<dbReference type="Gene3D" id="1.20.120.20">
    <property type="entry name" value="Apolipoprotein"/>
    <property type="match status" value="1"/>
</dbReference>
<reference evidence="9" key="1">
    <citation type="journal article" date="2023" name="Mol. Biol. Evol.">
        <title>Third-Generation Sequencing Reveals the Adaptive Role of the Epigenome in Three Deep-Sea Polychaetes.</title>
        <authorList>
            <person name="Perez M."/>
            <person name="Aroh O."/>
            <person name="Sun Y."/>
            <person name="Lan Y."/>
            <person name="Juniper S.K."/>
            <person name="Young C.R."/>
            <person name="Angers B."/>
            <person name="Qian P.Y."/>
        </authorList>
    </citation>
    <scope>NUCLEOTIDE SEQUENCE</scope>
    <source>
        <strain evidence="9">P08H-3</strain>
    </source>
</reference>
<accession>A0AAD9K0C2</accession>
<evidence type="ECO:0000256" key="7">
    <source>
        <dbReference type="SAM" id="SignalP"/>
    </source>
</evidence>
<dbReference type="InterPro" id="IPR036179">
    <property type="entry name" value="Ig-like_dom_sf"/>
</dbReference>
<dbReference type="InterPro" id="IPR013783">
    <property type="entry name" value="Ig-like_fold"/>
</dbReference>
<gene>
    <name evidence="9" type="ORF">LSH36_110g02012</name>
</gene>
<keyword evidence="1" id="KW-0433">Leucine-rich repeat</keyword>
<dbReference type="GO" id="GO:0005886">
    <property type="term" value="C:plasma membrane"/>
    <property type="evidence" value="ECO:0007669"/>
    <property type="project" value="TreeGrafter"/>
</dbReference>
<keyword evidence="6" id="KW-0472">Membrane</keyword>
<keyword evidence="6" id="KW-1133">Transmembrane helix</keyword>
<protein>
    <recommendedName>
        <fullName evidence="8">Ig-like domain-containing protein</fullName>
    </recommendedName>
</protein>
<dbReference type="Pfam" id="PF13855">
    <property type="entry name" value="LRR_8"/>
    <property type="match status" value="1"/>
</dbReference>
<dbReference type="InterPro" id="IPR001611">
    <property type="entry name" value="Leu-rich_rpt"/>
</dbReference>
<feature type="domain" description="Ig-like" evidence="8">
    <location>
        <begin position="302"/>
        <end position="414"/>
    </location>
</feature>
<evidence type="ECO:0000256" key="5">
    <source>
        <dbReference type="SAM" id="Coils"/>
    </source>
</evidence>
<evidence type="ECO:0000256" key="6">
    <source>
        <dbReference type="SAM" id="Phobius"/>
    </source>
</evidence>
<evidence type="ECO:0000256" key="4">
    <source>
        <dbReference type="ARBA" id="ARBA00023157"/>
    </source>
</evidence>
<keyword evidence="5" id="KW-0175">Coiled coil</keyword>
<keyword evidence="3" id="KW-0677">Repeat</keyword>
<dbReference type="Gene3D" id="3.80.10.10">
    <property type="entry name" value="Ribonuclease Inhibitor"/>
    <property type="match status" value="2"/>
</dbReference>
<dbReference type="InterPro" id="IPR032675">
    <property type="entry name" value="LRR_dom_sf"/>
</dbReference>
<dbReference type="InterPro" id="IPR003591">
    <property type="entry name" value="Leu-rich_rpt_typical-subtyp"/>
</dbReference>
<dbReference type="SUPFAM" id="SSF48726">
    <property type="entry name" value="Immunoglobulin"/>
    <property type="match status" value="1"/>
</dbReference>
<dbReference type="SMART" id="SM00082">
    <property type="entry name" value="LRRCT"/>
    <property type="match status" value="1"/>
</dbReference>
<evidence type="ECO:0000259" key="8">
    <source>
        <dbReference type="PROSITE" id="PS50835"/>
    </source>
</evidence>
<dbReference type="PANTHER" id="PTHR24369">
    <property type="entry name" value="ANTIGEN BSP, PUTATIVE-RELATED"/>
    <property type="match status" value="1"/>
</dbReference>
<dbReference type="InterPro" id="IPR007110">
    <property type="entry name" value="Ig-like_dom"/>
</dbReference>
<comment type="caution">
    <text evidence="9">The sequence shown here is derived from an EMBL/GenBank/DDBJ whole genome shotgun (WGS) entry which is preliminary data.</text>
</comment>
<evidence type="ECO:0000313" key="10">
    <source>
        <dbReference type="Proteomes" id="UP001208570"/>
    </source>
</evidence>
<feature type="signal peptide" evidence="7">
    <location>
        <begin position="1"/>
        <end position="21"/>
    </location>
</feature>
<dbReference type="Gene3D" id="2.60.40.10">
    <property type="entry name" value="Immunoglobulins"/>
    <property type="match status" value="1"/>
</dbReference>
<evidence type="ECO:0000256" key="1">
    <source>
        <dbReference type="ARBA" id="ARBA00022614"/>
    </source>
</evidence>
<feature type="transmembrane region" description="Helical" evidence="6">
    <location>
        <begin position="427"/>
        <end position="448"/>
    </location>
</feature>
<dbReference type="InterPro" id="IPR050541">
    <property type="entry name" value="LRR_TM_domain-containing"/>
</dbReference>
<keyword evidence="2 7" id="KW-0732">Signal</keyword>
<dbReference type="EMBL" id="JAODUP010000110">
    <property type="protein sequence ID" value="KAK2161743.1"/>
    <property type="molecule type" value="Genomic_DNA"/>
</dbReference>
<dbReference type="InterPro" id="IPR000483">
    <property type="entry name" value="Cys-rich_flank_reg_C"/>
</dbReference>
<proteinExistence type="predicted"/>
<organism evidence="9 10">
    <name type="scientific">Paralvinella palmiformis</name>
    <dbReference type="NCBI Taxonomy" id="53620"/>
    <lineage>
        <taxon>Eukaryota</taxon>
        <taxon>Metazoa</taxon>
        <taxon>Spiralia</taxon>
        <taxon>Lophotrochozoa</taxon>
        <taxon>Annelida</taxon>
        <taxon>Polychaeta</taxon>
        <taxon>Sedentaria</taxon>
        <taxon>Canalipalpata</taxon>
        <taxon>Terebellida</taxon>
        <taxon>Terebelliformia</taxon>
        <taxon>Alvinellidae</taxon>
        <taxon>Paralvinella</taxon>
    </lineage>
</organism>
<dbReference type="PROSITE" id="PS50835">
    <property type="entry name" value="IG_LIKE"/>
    <property type="match status" value="1"/>
</dbReference>
<evidence type="ECO:0000313" key="9">
    <source>
        <dbReference type="EMBL" id="KAK2161743.1"/>
    </source>
</evidence>